<name>A0A9P8UUF9_9PEZI</name>
<evidence type="ECO:0000256" key="1">
    <source>
        <dbReference type="SAM" id="Phobius"/>
    </source>
</evidence>
<dbReference type="GeneID" id="70123804"/>
<accession>A0A9P8UUF9</accession>
<reference evidence="2" key="1">
    <citation type="journal article" date="2021" name="Nat. Commun.">
        <title>Genetic determinants of endophytism in the Arabidopsis root mycobiome.</title>
        <authorList>
            <person name="Mesny F."/>
            <person name="Miyauchi S."/>
            <person name="Thiergart T."/>
            <person name="Pickel B."/>
            <person name="Atanasova L."/>
            <person name="Karlsson M."/>
            <person name="Huettel B."/>
            <person name="Barry K.W."/>
            <person name="Haridas S."/>
            <person name="Chen C."/>
            <person name="Bauer D."/>
            <person name="Andreopoulos W."/>
            <person name="Pangilinan J."/>
            <person name="LaButti K."/>
            <person name="Riley R."/>
            <person name="Lipzen A."/>
            <person name="Clum A."/>
            <person name="Drula E."/>
            <person name="Henrissat B."/>
            <person name="Kohler A."/>
            <person name="Grigoriev I.V."/>
            <person name="Martin F.M."/>
            <person name="Hacquard S."/>
        </authorList>
    </citation>
    <scope>NUCLEOTIDE SEQUENCE</scope>
    <source>
        <strain evidence="2">MPI-SDFR-AT-0073</strain>
    </source>
</reference>
<gene>
    <name evidence="2" type="ORF">BKA67DRAFT_11376</name>
</gene>
<dbReference type="Proteomes" id="UP000758603">
    <property type="component" value="Unassembled WGS sequence"/>
</dbReference>
<sequence length="147" mass="16427">MLDNAIIASGLAVSRHMISCFFLSSSVGCAQFPRIYLFLCLLMLLSCHTHGTRVGGCVYMPERLITGCPCAGVVQVHREMRTHENPKYDGLLLSFFSFASTEQVIVVFAIAFKHDLSIDLDCRKYQKSGPKLIYLTALLADYWANIN</sequence>
<dbReference type="RefSeq" id="XP_045963480.1">
    <property type="nucleotide sequence ID" value="XM_046094911.1"/>
</dbReference>
<proteinExistence type="predicted"/>
<evidence type="ECO:0000313" key="2">
    <source>
        <dbReference type="EMBL" id="KAH6659349.1"/>
    </source>
</evidence>
<keyword evidence="3" id="KW-1185">Reference proteome</keyword>
<dbReference type="EMBL" id="JAGPXC010000001">
    <property type="protein sequence ID" value="KAH6659349.1"/>
    <property type="molecule type" value="Genomic_DNA"/>
</dbReference>
<organism evidence="2 3">
    <name type="scientific">Truncatella angustata</name>
    <dbReference type="NCBI Taxonomy" id="152316"/>
    <lineage>
        <taxon>Eukaryota</taxon>
        <taxon>Fungi</taxon>
        <taxon>Dikarya</taxon>
        <taxon>Ascomycota</taxon>
        <taxon>Pezizomycotina</taxon>
        <taxon>Sordariomycetes</taxon>
        <taxon>Xylariomycetidae</taxon>
        <taxon>Amphisphaeriales</taxon>
        <taxon>Sporocadaceae</taxon>
        <taxon>Truncatella</taxon>
    </lineage>
</organism>
<feature type="transmembrane region" description="Helical" evidence="1">
    <location>
        <begin position="90"/>
        <end position="112"/>
    </location>
</feature>
<comment type="caution">
    <text evidence="2">The sequence shown here is derived from an EMBL/GenBank/DDBJ whole genome shotgun (WGS) entry which is preliminary data.</text>
</comment>
<dbReference type="AlphaFoldDB" id="A0A9P8UUF9"/>
<keyword evidence="1" id="KW-1133">Transmembrane helix</keyword>
<evidence type="ECO:0000313" key="3">
    <source>
        <dbReference type="Proteomes" id="UP000758603"/>
    </source>
</evidence>
<protein>
    <submittedName>
        <fullName evidence="2">Uncharacterized protein</fullName>
    </submittedName>
</protein>
<keyword evidence="1" id="KW-0812">Transmembrane</keyword>
<keyword evidence="1" id="KW-0472">Membrane</keyword>